<dbReference type="SUPFAM" id="SSF51735">
    <property type="entry name" value="NAD(P)-binding Rossmann-fold domains"/>
    <property type="match status" value="1"/>
</dbReference>
<dbReference type="EMBL" id="JACOQH010000001">
    <property type="protein sequence ID" value="MBC5752789.1"/>
    <property type="molecule type" value="Genomic_DNA"/>
</dbReference>
<protein>
    <submittedName>
        <fullName evidence="2">NAD-dependent epimerase/dehydratase family protein</fullName>
    </submittedName>
</protein>
<dbReference type="Pfam" id="PF01370">
    <property type="entry name" value="Epimerase"/>
    <property type="match status" value="1"/>
</dbReference>
<dbReference type="Gene3D" id="3.40.50.720">
    <property type="entry name" value="NAD(P)-binding Rossmann-like Domain"/>
    <property type="match status" value="1"/>
</dbReference>
<organism evidence="2 3">
    <name type="scientific">Roseburia yibonii</name>
    <dbReference type="NCBI Taxonomy" id="2763063"/>
    <lineage>
        <taxon>Bacteria</taxon>
        <taxon>Bacillati</taxon>
        <taxon>Bacillota</taxon>
        <taxon>Clostridia</taxon>
        <taxon>Lachnospirales</taxon>
        <taxon>Lachnospiraceae</taxon>
        <taxon>Roseburia</taxon>
    </lineage>
</organism>
<dbReference type="InterPro" id="IPR050177">
    <property type="entry name" value="Lipid_A_modif_metabolic_enz"/>
</dbReference>
<comment type="caution">
    <text evidence="2">The sequence shown here is derived from an EMBL/GenBank/DDBJ whole genome shotgun (WGS) entry which is preliminary data.</text>
</comment>
<feature type="domain" description="NAD-dependent epimerase/dehydratase" evidence="1">
    <location>
        <begin position="4"/>
        <end position="216"/>
    </location>
</feature>
<proteinExistence type="predicted"/>
<evidence type="ECO:0000313" key="3">
    <source>
        <dbReference type="Proteomes" id="UP000621540"/>
    </source>
</evidence>
<dbReference type="RefSeq" id="WP_147617859.1">
    <property type="nucleotide sequence ID" value="NZ_JACOQH010000001.1"/>
</dbReference>
<evidence type="ECO:0000313" key="2">
    <source>
        <dbReference type="EMBL" id="MBC5752789.1"/>
    </source>
</evidence>
<gene>
    <name evidence="2" type="ORF">H8Z76_01900</name>
</gene>
<dbReference type="InterPro" id="IPR036291">
    <property type="entry name" value="NAD(P)-bd_dom_sf"/>
</dbReference>
<dbReference type="Proteomes" id="UP000621540">
    <property type="component" value="Unassembled WGS sequence"/>
</dbReference>
<dbReference type="InterPro" id="IPR001509">
    <property type="entry name" value="Epimerase_deHydtase"/>
</dbReference>
<keyword evidence="3" id="KW-1185">Reference proteome</keyword>
<evidence type="ECO:0000259" key="1">
    <source>
        <dbReference type="Pfam" id="PF01370"/>
    </source>
</evidence>
<reference evidence="2 3" key="1">
    <citation type="submission" date="2020-08" db="EMBL/GenBank/DDBJ databases">
        <title>Genome public.</title>
        <authorList>
            <person name="Liu C."/>
            <person name="Sun Q."/>
        </authorList>
    </citation>
    <scope>NUCLEOTIDE SEQUENCE [LARGE SCALE GENOMIC DNA]</scope>
    <source>
        <strain evidence="2 3">BX0805</strain>
    </source>
</reference>
<accession>A0ABR7I792</accession>
<dbReference type="PANTHER" id="PTHR43245:SF13">
    <property type="entry name" value="UDP-D-APIOSE_UDP-D-XYLOSE SYNTHASE 2"/>
    <property type="match status" value="1"/>
</dbReference>
<name>A0ABR7I792_9FIRM</name>
<dbReference type="PANTHER" id="PTHR43245">
    <property type="entry name" value="BIFUNCTIONAL POLYMYXIN RESISTANCE PROTEIN ARNA"/>
    <property type="match status" value="1"/>
</dbReference>
<sequence length="308" mass="35305">MSRIAILGARGFVGKNLVEHLTGKHTVFAITRNEIDLLDEIAVQEFLKEQKIEVVINCANQGGSRKTGYDVQTASVIGNNLKMFFNIERCLTPDMKMINFGSGAQYNKARDLVKVKEETIGDVIPKDDYGYSKYVMSKYIQAKGAKNIYNPIIFGLYGQKEDYTFKFISNAILKNILNMPIVINQNVVFDYLYLGDFLRIIDAMIEKDFAYQEFNITPTESIDLVSIAKIINTCGDHESEIIVKNDGLNFQYTADNTRLRKNIGTEFEFTSYEDGIRELYQYYLSHLDELDLDAVRQDELIKYCKTKK</sequence>